<comment type="caution">
    <text evidence="1">The sequence shown here is derived from an EMBL/GenBank/DDBJ whole genome shotgun (WGS) entry which is preliminary data.</text>
</comment>
<dbReference type="EMBL" id="JANJQO010000410">
    <property type="protein sequence ID" value="KAJ2978072.1"/>
    <property type="molecule type" value="Genomic_DNA"/>
</dbReference>
<evidence type="ECO:0000313" key="2">
    <source>
        <dbReference type="Proteomes" id="UP001143910"/>
    </source>
</evidence>
<organism evidence="1 2">
    <name type="scientific">Zarea fungicola</name>
    <dbReference type="NCBI Taxonomy" id="93591"/>
    <lineage>
        <taxon>Eukaryota</taxon>
        <taxon>Fungi</taxon>
        <taxon>Dikarya</taxon>
        <taxon>Ascomycota</taxon>
        <taxon>Pezizomycotina</taxon>
        <taxon>Sordariomycetes</taxon>
        <taxon>Hypocreomycetidae</taxon>
        <taxon>Hypocreales</taxon>
        <taxon>Cordycipitaceae</taxon>
        <taxon>Zarea</taxon>
    </lineage>
</organism>
<name>A0ACC1NFJ9_9HYPO</name>
<keyword evidence="2" id="KW-1185">Reference proteome</keyword>
<sequence length="401" mass="43521">MRSSSSFVASLTRLLVLSPAAIFLANAATTVDRSTLNGKLFVGYQGWFRKPNQDDGNTHWTRTGSTPQVGNVGVDFLPNVSGYPPACLFDTPFTLPGGGNAKFYTADCQGVVDLHFNMMAQNGIDGAFIQRFYGYINEPNGGWLNILNSAKAAAEAHGRGFVVEYDLSGASSSTSNIAQTILNDLNNLKSITSSPAYMHHKGKPVVEVWGLGIRTDITVQDGIKIANAVKQAGYYLILGVRQDWRSEVSGNNGYSSVYKLADMIQPWTVGSYDHNSYPSYHQNQQVADSKELQSLGLESSVVCWPGASSANEAIGTAPFDGYPRYNGSFYKAQLDSAISLKPSFIFGAMFDEMNEGTSIFPVLRVNELPTNQRFVGIDNNMDPAFYLKMAGTAGAQLAAKW</sequence>
<accession>A0ACC1NFJ9</accession>
<gene>
    <name evidence="1" type="ORF">NQ176_g4018</name>
</gene>
<reference evidence="1" key="1">
    <citation type="submission" date="2022-08" db="EMBL/GenBank/DDBJ databases">
        <title>Genome Sequence of Lecanicillium fungicola.</title>
        <authorList>
            <person name="Buettner E."/>
        </authorList>
    </citation>
    <scope>NUCLEOTIDE SEQUENCE</scope>
    <source>
        <strain evidence="1">Babe33</strain>
    </source>
</reference>
<dbReference type="Proteomes" id="UP001143910">
    <property type="component" value="Unassembled WGS sequence"/>
</dbReference>
<proteinExistence type="predicted"/>
<evidence type="ECO:0000313" key="1">
    <source>
        <dbReference type="EMBL" id="KAJ2978072.1"/>
    </source>
</evidence>
<protein>
    <submittedName>
        <fullName evidence="1">Uncharacterized protein</fullName>
    </submittedName>
</protein>